<evidence type="ECO:0000256" key="2">
    <source>
        <dbReference type="ARBA" id="ARBA00022448"/>
    </source>
</evidence>
<dbReference type="GO" id="GO:0016020">
    <property type="term" value="C:membrane"/>
    <property type="evidence" value="ECO:0007669"/>
    <property type="project" value="UniProtKB-SubCell"/>
</dbReference>
<feature type="transmembrane region" description="Helical" evidence="6">
    <location>
        <begin position="50"/>
        <end position="67"/>
    </location>
</feature>
<comment type="subcellular location">
    <subcellularLocation>
        <location evidence="1">Membrane</location>
        <topology evidence="1">Multi-pass membrane protein</topology>
    </subcellularLocation>
</comment>
<evidence type="ECO:0000256" key="5">
    <source>
        <dbReference type="ARBA" id="ARBA00023136"/>
    </source>
</evidence>
<sequence length="117" mass="13378">MRASAVTPDAFEMSILAMKPYIIPITYLIANRYRKETIVFGPSTLRRWGMFVNIYSVVYGLFIIAFVPLPPRLPVTALNMNYCAPIFLGIALLLLLDWVVRGRTRFKVPLKGVLCRR</sequence>
<evidence type="ECO:0000256" key="6">
    <source>
        <dbReference type="SAM" id="Phobius"/>
    </source>
</evidence>
<protein>
    <submittedName>
        <fullName evidence="7">Uncharacterized protein</fullName>
    </submittedName>
</protein>
<keyword evidence="4 6" id="KW-1133">Transmembrane helix</keyword>
<gene>
    <name evidence="7" type="ORF">BJ878DRAFT_499486</name>
</gene>
<dbReference type="OrthoDB" id="3257095at2759"/>
<dbReference type="PANTHER" id="PTHR45649">
    <property type="entry name" value="AMINO-ACID PERMEASE BAT1"/>
    <property type="match status" value="1"/>
</dbReference>
<evidence type="ECO:0000256" key="1">
    <source>
        <dbReference type="ARBA" id="ARBA00004141"/>
    </source>
</evidence>
<dbReference type="PANTHER" id="PTHR45649:SF5">
    <property type="entry name" value="GABA TRANSPORTER (EUROFUNG)-RELATED"/>
    <property type="match status" value="1"/>
</dbReference>
<evidence type="ECO:0000313" key="7">
    <source>
        <dbReference type="EMBL" id="KAG9245863.1"/>
    </source>
</evidence>
<keyword evidence="8" id="KW-1185">Reference proteome</keyword>
<evidence type="ECO:0000313" key="8">
    <source>
        <dbReference type="Proteomes" id="UP000887226"/>
    </source>
</evidence>
<dbReference type="AlphaFoldDB" id="A0A9P8CG46"/>
<dbReference type="Proteomes" id="UP000887226">
    <property type="component" value="Unassembled WGS sequence"/>
</dbReference>
<evidence type="ECO:0000256" key="3">
    <source>
        <dbReference type="ARBA" id="ARBA00022692"/>
    </source>
</evidence>
<keyword evidence="3 6" id="KW-0812">Transmembrane</keyword>
<organism evidence="7 8">
    <name type="scientific">Calycina marina</name>
    <dbReference type="NCBI Taxonomy" id="1763456"/>
    <lineage>
        <taxon>Eukaryota</taxon>
        <taxon>Fungi</taxon>
        <taxon>Dikarya</taxon>
        <taxon>Ascomycota</taxon>
        <taxon>Pezizomycotina</taxon>
        <taxon>Leotiomycetes</taxon>
        <taxon>Helotiales</taxon>
        <taxon>Pezizellaceae</taxon>
        <taxon>Calycina</taxon>
    </lineage>
</organism>
<feature type="transmembrane region" description="Helical" evidence="6">
    <location>
        <begin position="13"/>
        <end position="30"/>
    </location>
</feature>
<keyword evidence="5 6" id="KW-0472">Membrane</keyword>
<feature type="transmembrane region" description="Helical" evidence="6">
    <location>
        <begin position="79"/>
        <end position="100"/>
    </location>
</feature>
<reference evidence="7" key="1">
    <citation type="journal article" date="2021" name="IMA Fungus">
        <title>Genomic characterization of three marine fungi, including Emericellopsis atlantica sp. nov. with signatures of a generalist lifestyle and marine biomass degradation.</title>
        <authorList>
            <person name="Hagestad O.C."/>
            <person name="Hou L."/>
            <person name="Andersen J.H."/>
            <person name="Hansen E.H."/>
            <person name="Altermark B."/>
            <person name="Li C."/>
            <person name="Kuhnert E."/>
            <person name="Cox R.J."/>
            <person name="Crous P.W."/>
            <person name="Spatafora J.W."/>
            <person name="Lail K."/>
            <person name="Amirebrahimi M."/>
            <person name="Lipzen A."/>
            <person name="Pangilinan J."/>
            <person name="Andreopoulos W."/>
            <person name="Hayes R.D."/>
            <person name="Ng V."/>
            <person name="Grigoriev I.V."/>
            <person name="Jackson S.A."/>
            <person name="Sutton T.D.S."/>
            <person name="Dobson A.D.W."/>
            <person name="Rama T."/>
        </authorList>
    </citation>
    <scope>NUCLEOTIDE SEQUENCE</scope>
    <source>
        <strain evidence="7">TRa3180A</strain>
    </source>
</reference>
<name>A0A9P8CG46_9HELO</name>
<proteinExistence type="predicted"/>
<dbReference type="EMBL" id="MU253827">
    <property type="protein sequence ID" value="KAG9245863.1"/>
    <property type="molecule type" value="Genomic_DNA"/>
</dbReference>
<evidence type="ECO:0000256" key="4">
    <source>
        <dbReference type="ARBA" id="ARBA00022989"/>
    </source>
</evidence>
<comment type="caution">
    <text evidence="7">The sequence shown here is derived from an EMBL/GenBank/DDBJ whole genome shotgun (WGS) entry which is preliminary data.</text>
</comment>
<keyword evidence="2" id="KW-0813">Transport</keyword>
<accession>A0A9P8CG46</accession>
<dbReference type="GO" id="GO:0022857">
    <property type="term" value="F:transmembrane transporter activity"/>
    <property type="evidence" value="ECO:0007669"/>
    <property type="project" value="UniProtKB-ARBA"/>
</dbReference>